<keyword evidence="6" id="KW-1185">Reference proteome</keyword>
<evidence type="ECO:0000256" key="3">
    <source>
        <dbReference type="ARBA" id="ARBA00023163"/>
    </source>
</evidence>
<dbReference type="PANTHER" id="PTHR43537">
    <property type="entry name" value="TRANSCRIPTIONAL REGULATOR, GNTR FAMILY"/>
    <property type="match status" value="1"/>
</dbReference>
<organism evidence="5 6">
    <name type="scientific">Conexibacter arvalis</name>
    <dbReference type="NCBI Taxonomy" id="912552"/>
    <lineage>
        <taxon>Bacteria</taxon>
        <taxon>Bacillati</taxon>
        <taxon>Actinomycetota</taxon>
        <taxon>Thermoleophilia</taxon>
        <taxon>Solirubrobacterales</taxon>
        <taxon>Conexibacteraceae</taxon>
        <taxon>Conexibacter</taxon>
    </lineage>
</organism>
<dbReference type="SUPFAM" id="SSF48008">
    <property type="entry name" value="GntR ligand-binding domain-like"/>
    <property type="match status" value="1"/>
</dbReference>
<dbReference type="SUPFAM" id="SSF46785">
    <property type="entry name" value="Winged helix' DNA-binding domain"/>
    <property type="match status" value="1"/>
</dbReference>
<evidence type="ECO:0000256" key="2">
    <source>
        <dbReference type="ARBA" id="ARBA00023125"/>
    </source>
</evidence>
<protein>
    <submittedName>
        <fullName evidence="5">DNA-binding FadR family transcriptional regulator</fullName>
    </submittedName>
</protein>
<reference evidence="5 6" key="1">
    <citation type="submission" date="2020-08" db="EMBL/GenBank/DDBJ databases">
        <title>Genomic Encyclopedia of Archaeal and Bacterial Type Strains, Phase II (KMG-II): from individual species to whole genera.</title>
        <authorList>
            <person name="Goeker M."/>
        </authorList>
    </citation>
    <scope>NUCLEOTIDE SEQUENCE [LARGE SCALE GENOMIC DNA]</scope>
    <source>
        <strain evidence="5 6">DSM 23288</strain>
    </source>
</reference>
<evidence type="ECO:0000313" key="6">
    <source>
        <dbReference type="Proteomes" id="UP000585272"/>
    </source>
</evidence>
<keyword evidence="1" id="KW-0805">Transcription regulation</keyword>
<gene>
    <name evidence="5" type="ORF">BDZ31_002672</name>
</gene>
<dbReference type="InterPro" id="IPR000524">
    <property type="entry name" value="Tscrpt_reg_HTH_GntR"/>
</dbReference>
<dbReference type="Pfam" id="PF07729">
    <property type="entry name" value="FCD"/>
    <property type="match status" value="1"/>
</dbReference>
<dbReference type="Proteomes" id="UP000585272">
    <property type="component" value="Unassembled WGS sequence"/>
</dbReference>
<dbReference type="Pfam" id="PF00392">
    <property type="entry name" value="GntR"/>
    <property type="match status" value="1"/>
</dbReference>
<dbReference type="InterPro" id="IPR036390">
    <property type="entry name" value="WH_DNA-bd_sf"/>
</dbReference>
<dbReference type="RefSeq" id="WP_183342804.1">
    <property type="nucleotide sequence ID" value="NZ_JACHNU010000003.1"/>
</dbReference>
<dbReference type="GO" id="GO:0003700">
    <property type="term" value="F:DNA-binding transcription factor activity"/>
    <property type="evidence" value="ECO:0007669"/>
    <property type="project" value="InterPro"/>
</dbReference>
<dbReference type="SMART" id="SM00895">
    <property type="entry name" value="FCD"/>
    <property type="match status" value="1"/>
</dbReference>
<name>A0A840IFW1_9ACTN</name>
<feature type="domain" description="HTH gntR-type" evidence="4">
    <location>
        <begin position="8"/>
        <end position="76"/>
    </location>
</feature>
<dbReference type="InterPro" id="IPR008920">
    <property type="entry name" value="TF_FadR/GntR_C"/>
</dbReference>
<dbReference type="Gene3D" id="1.10.10.10">
    <property type="entry name" value="Winged helix-like DNA-binding domain superfamily/Winged helix DNA-binding domain"/>
    <property type="match status" value="1"/>
</dbReference>
<dbReference type="CDD" id="cd07377">
    <property type="entry name" value="WHTH_GntR"/>
    <property type="match status" value="1"/>
</dbReference>
<dbReference type="PANTHER" id="PTHR43537:SF5">
    <property type="entry name" value="UXU OPERON TRANSCRIPTIONAL REGULATOR"/>
    <property type="match status" value="1"/>
</dbReference>
<dbReference type="AlphaFoldDB" id="A0A840IFW1"/>
<evidence type="ECO:0000313" key="5">
    <source>
        <dbReference type="EMBL" id="MBB4663083.1"/>
    </source>
</evidence>
<sequence length="285" mass="28885">MSGDISRDTVPDQVFERLREAIVTGDYEAGARLPTQRALAADLGVNMATVREALGRLEQLRLVETRHGSGTHVLDWRRSGGLDALTLAAAGAADPQLGAALFEARRLLLREAARLAAARRADEQAEALAELAEAVAAAPDDTTALLADWAFMAAMVEAAGNLVFQLIMNSVRELYLPHAAAFAALVSDRERLLPHYRAVATAIRDRDRQAAAAAIELLASAQERRMAQAFAAAGSVAGGATETGAAAAGGAGGVSAGAARAGGAARATRAGGVAGAGGAGAGGAG</sequence>
<evidence type="ECO:0000259" key="4">
    <source>
        <dbReference type="PROSITE" id="PS50949"/>
    </source>
</evidence>
<accession>A0A840IFW1</accession>
<dbReference type="InterPro" id="IPR036388">
    <property type="entry name" value="WH-like_DNA-bd_sf"/>
</dbReference>
<evidence type="ECO:0000256" key="1">
    <source>
        <dbReference type="ARBA" id="ARBA00023015"/>
    </source>
</evidence>
<dbReference type="Gene3D" id="1.20.120.530">
    <property type="entry name" value="GntR ligand-binding domain-like"/>
    <property type="match status" value="1"/>
</dbReference>
<dbReference type="InterPro" id="IPR011711">
    <property type="entry name" value="GntR_C"/>
</dbReference>
<dbReference type="GO" id="GO:0003677">
    <property type="term" value="F:DNA binding"/>
    <property type="evidence" value="ECO:0007669"/>
    <property type="project" value="UniProtKB-KW"/>
</dbReference>
<keyword evidence="2 5" id="KW-0238">DNA-binding</keyword>
<dbReference type="SMART" id="SM00345">
    <property type="entry name" value="HTH_GNTR"/>
    <property type="match status" value="1"/>
</dbReference>
<keyword evidence="3" id="KW-0804">Transcription</keyword>
<dbReference type="PROSITE" id="PS50949">
    <property type="entry name" value="HTH_GNTR"/>
    <property type="match status" value="1"/>
</dbReference>
<dbReference type="EMBL" id="JACHNU010000003">
    <property type="protein sequence ID" value="MBB4663083.1"/>
    <property type="molecule type" value="Genomic_DNA"/>
</dbReference>
<proteinExistence type="predicted"/>
<comment type="caution">
    <text evidence="5">The sequence shown here is derived from an EMBL/GenBank/DDBJ whole genome shotgun (WGS) entry which is preliminary data.</text>
</comment>